<dbReference type="RefSeq" id="WP_085151694.1">
    <property type="nucleotide sequence ID" value="NZ_AP022612.1"/>
</dbReference>
<dbReference type="Gene3D" id="1.10.287.1060">
    <property type="entry name" value="ESAT-6-like"/>
    <property type="match status" value="1"/>
</dbReference>
<dbReference type="SUPFAM" id="SSF140453">
    <property type="entry name" value="EsxAB dimer-like"/>
    <property type="match status" value="1"/>
</dbReference>
<dbReference type="OrthoDB" id="4747031at2"/>
<dbReference type="EMBL" id="AP022612">
    <property type="protein sequence ID" value="BBZ35616.1"/>
    <property type="molecule type" value="Genomic_DNA"/>
</dbReference>
<accession>A0A7I7Y1X6</accession>
<dbReference type="InterPro" id="IPR036689">
    <property type="entry name" value="ESAT-6-like_sf"/>
</dbReference>
<sequence length="118" mass="11986">MGDRAYAAGDELRAVTEDLADSGLTVTAHGEGVAESHATSDAAVENALSGWCGRSAAAMLARSQEWSSTTSMLLVRLGAHAGGLHACSQTFAAMSAEHAAAIGKVHSKSSATVDPRSM</sequence>
<evidence type="ECO:0000313" key="2">
    <source>
        <dbReference type="Proteomes" id="UP000466931"/>
    </source>
</evidence>
<dbReference type="AlphaFoldDB" id="A0A7I7Y1X6"/>
<proteinExistence type="predicted"/>
<keyword evidence="2" id="KW-1185">Reference proteome</keyword>
<dbReference type="Proteomes" id="UP000466931">
    <property type="component" value="Chromosome"/>
</dbReference>
<name>A0A7I7Y1X6_9MYCO</name>
<reference evidence="1" key="1">
    <citation type="journal article" date="2019" name="Emerg. Microbes Infect.">
        <title>Comprehensive subspecies identification of 175 nontuberculous mycobacteria species based on 7547 genomic profiles.</title>
        <authorList>
            <person name="Matsumoto Y."/>
            <person name="Kinjo T."/>
            <person name="Motooka D."/>
            <person name="Nabeya D."/>
            <person name="Jung N."/>
            <person name="Uechi K."/>
            <person name="Horii T."/>
            <person name="Iida T."/>
            <person name="Fujita J."/>
            <person name="Nakamura S."/>
        </authorList>
    </citation>
    <scope>NUCLEOTIDE SEQUENCE [LARGE SCALE GENOMIC DNA]</scope>
    <source>
        <strain evidence="1">JCM 13671</strain>
    </source>
</reference>
<gene>
    <name evidence="1" type="ORF">MCNF_42210</name>
</gene>
<protein>
    <submittedName>
        <fullName evidence="1">Uncharacterized protein</fullName>
    </submittedName>
</protein>
<evidence type="ECO:0000313" key="1">
    <source>
        <dbReference type="EMBL" id="BBZ35616.1"/>
    </source>
</evidence>
<reference evidence="1" key="2">
    <citation type="submission" date="2020-02" db="EMBL/GenBank/DDBJ databases">
        <authorList>
            <person name="Matsumoto Y."/>
            <person name="Motooka D."/>
            <person name="Nakamura S."/>
        </authorList>
    </citation>
    <scope>NUCLEOTIDE SEQUENCE</scope>
    <source>
        <strain evidence="1">JCM 13671</strain>
    </source>
</reference>
<organism evidence="1 2">
    <name type="scientific">Mycolicibacterium confluentis</name>
    <dbReference type="NCBI Taxonomy" id="28047"/>
    <lineage>
        <taxon>Bacteria</taxon>
        <taxon>Bacillati</taxon>
        <taxon>Actinomycetota</taxon>
        <taxon>Actinomycetes</taxon>
        <taxon>Mycobacteriales</taxon>
        <taxon>Mycobacteriaceae</taxon>
        <taxon>Mycolicibacterium</taxon>
    </lineage>
</organism>